<evidence type="ECO:0000313" key="3">
    <source>
        <dbReference type="Proteomes" id="UP000000214"/>
    </source>
</evidence>
<dbReference type="KEGG" id="pbo:PACID_26840"/>
<name>K7SMN4_ACIA4</name>
<dbReference type="GeneID" id="88086641"/>
<protein>
    <submittedName>
        <fullName evidence="2">Abhydrolase_3 domain-containing protein</fullName>
    </submittedName>
</protein>
<dbReference type="eggNOG" id="COG0657">
    <property type="taxonomic scope" value="Bacteria"/>
</dbReference>
<dbReference type="EMBL" id="CP003493">
    <property type="protein sequence ID" value="AFV90455.1"/>
    <property type="molecule type" value="Genomic_DNA"/>
</dbReference>
<dbReference type="InterPro" id="IPR029058">
    <property type="entry name" value="AB_hydrolase_fold"/>
</dbReference>
<dbReference type="PATRIC" id="fig|1171373.8.peg.2641"/>
<accession>K7SMN4</accession>
<dbReference type="Proteomes" id="UP000000214">
    <property type="component" value="Chromosome"/>
</dbReference>
<sequence length="76" mass="8100">MGTIDLFHDEAADYAHRLREAGVDVELHEVEGMFHAAEALGFVPSMKMFRSSMVAALGRVIGEGTAAQPASIALAQ</sequence>
<feature type="domain" description="Alpha/beta hydrolase fold-3" evidence="1">
    <location>
        <begin position="2"/>
        <end position="37"/>
    </location>
</feature>
<organism evidence="2 3">
    <name type="scientific">Acidipropionibacterium acidipropionici (strain ATCC 4875 / DSM 20272 / JCM 6432 / NBRC 12425 / NCIMB 8070 / 4)</name>
    <name type="common">Propionibacterium acidipropionici</name>
    <dbReference type="NCBI Taxonomy" id="1171373"/>
    <lineage>
        <taxon>Bacteria</taxon>
        <taxon>Bacillati</taxon>
        <taxon>Actinomycetota</taxon>
        <taxon>Actinomycetes</taxon>
        <taxon>Propionibacteriales</taxon>
        <taxon>Propionibacteriaceae</taxon>
        <taxon>Acidipropionibacterium</taxon>
    </lineage>
</organism>
<proteinExistence type="predicted"/>
<evidence type="ECO:0000313" key="2">
    <source>
        <dbReference type="EMBL" id="AFV90455.1"/>
    </source>
</evidence>
<keyword evidence="2" id="KW-0378">Hydrolase</keyword>
<dbReference type="Gene3D" id="3.40.50.1820">
    <property type="entry name" value="alpha/beta hydrolase"/>
    <property type="match status" value="1"/>
</dbReference>
<dbReference type="AlphaFoldDB" id="K7SMN4"/>
<reference evidence="2 3" key="1">
    <citation type="journal article" date="2012" name="BMC Genomics">
        <title>The genome sequence of Propionibacterium acidipropionici provides insights into its biotechnological and industrial potential.</title>
        <authorList>
            <person name="Parizzi L.P."/>
            <person name="Grassi M.C."/>
            <person name="Llerena L.A."/>
            <person name="Carazzolle M.F."/>
            <person name="Queiroz V.L."/>
            <person name="Lunardi I."/>
            <person name="Zeidler A.F."/>
            <person name="Teixeira P.J."/>
            <person name="Mieczkowski P."/>
            <person name="Rincones J."/>
            <person name="Pereira G.A."/>
        </authorList>
    </citation>
    <scope>NUCLEOTIDE SEQUENCE [LARGE SCALE GENOMIC DNA]</scope>
    <source>
        <strain evidence="3">ATCC 4875 / DSM 20272 / JCM 6432 / NBRC 12425 / NCIMB 8070</strain>
    </source>
</reference>
<dbReference type="STRING" id="1171373.PACID_26840"/>
<dbReference type="RefSeq" id="WP_015071352.1">
    <property type="nucleotide sequence ID" value="NC_019395.1"/>
</dbReference>
<dbReference type="HOGENOM" id="CLU_2651484_0_0_11"/>
<dbReference type="SUPFAM" id="SSF53474">
    <property type="entry name" value="alpha/beta-Hydrolases"/>
    <property type="match status" value="1"/>
</dbReference>
<evidence type="ECO:0000259" key="1">
    <source>
        <dbReference type="Pfam" id="PF07859"/>
    </source>
</evidence>
<gene>
    <name evidence="2" type="ordered locus">PACID_26840</name>
</gene>
<dbReference type="Pfam" id="PF07859">
    <property type="entry name" value="Abhydrolase_3"/>
    <property type="match status" value="1"/>
</dbReference>
<dbReference type="GO" id="GO:0016787">
    <property type="term" value="F:hydrolase activity"/>
    <property type="evidence" value="ECO:0007669"/>
    <property type="project" value="UniProtKB-KW"/>
</dbReference>
<dbReference type="InterPro" id="IPR013094">
    <property type="entry name" value="AB_hydrolase_3"/>
</dbReference>